<reference evidence="1 2" key="1">
    <citation type="journal article" date="2020" name="Mol. Biol. Evol.">
        <title>Distinct Expression and Methylation Patterns for Genes with Different Fates following a Single Whole-Genome Duplication in Flowering Plants.</title>
        <authorList>
            <person name="Shi T."/>
            <person name="Rahmani R.S."/>
            <person name="Gugger P.F."/>
            <person name="Wang M."/>
            <person name="Li H."/>
            <person name="Zhang Y."/>
            <person name="Li Z."/>
            <person name="Wang Q."/>
            <person name="Van de Peer Y."/>
            <person name="Marchal K."/>
            <person name="Chen J."/>
        </authorList>
    </citation>
    <scope>NUCLEOTIDE SEQUENCE [LARGE SCALE GENOMIC DNA]</scope>
    <source>
        <tissue evidence="1">Leaf</tissue>
    </source>
</reference>
<protein>
    <submittedName>
        <fullName evidence="1">Uncharacterized protein</fullName>
    </submittedName>
</protein>
<name>A0A822YIM7_NELNU</name>
<sequence>MCFNSDQGSNSFDCSNFRWGECEPKTPEISSVLSSTMEKLPALEFQIPYLEDSWNASVDSFLSSERQLKILKVRWISGWRFDDLLPPIMGNVF</sequence>
<dbReference type="AlphaFoldDB" id="A0A822YIM7"/>
<evidence type="ECO:0000313" key="1">
    <source>
        <dbReference type="EMBL" id="DAD31341.1"/>
    </source>
</evidence>
<comment type="caution">
    <text evidence="1">The sequence shown here is derived from an EMBL/GenBank/DDBJ whole genome shotgun (WGS) entry which is preliminary data.</text>
</comment>
<organism evidence="1 2">
    <name type="scientific">Nelumbo nucifera</name>
    <name type="common">Sacred lotus</name>
    <dbReference type="NCBI Taxonomy" id="4432"/>
    <lineage>
        <taxon>Eukaryota</taxon>
        <taxon>Viridiplantae</taxon>
        <taxon>Streptophyta</taxon>
        <taxon>Embryophyta</taxon>
        <taxon>Tracheophyta</taxon>
        <taxon>Spermatophyta</taxon>
        <taxon>Magnoliopsida</taxon>
        <taxon>Proteales</taxon>
        <taxon>Nelumbonaceae</taxon>
        <taxon>Nelumbo</taxon>
    </lineage>
</organism>
<dbReference type="Proteomes" id="UP000607653">
    <property type="component" value="Unassembled WGS sequence"/>
</dbReference>
<proteinExistence type="predicted"/>
<accession>A0A822YIM7</accession>
<keyword evidence="2" id="KW-1185">Reference proteome</keyword>
<gene>
    <name evidence="1" type="ORF">HUJ06_010192</name>
</gene>
<evidence type="ECO:0000313" key="2">
    <source>
        <dbReference type="Proteomes" id="UP000607653"/>
    </source>
</evidence>
<dbReference type="EMBL" id="DUZY01000003">
    <property type="protein sequence ID" value="DAD31341.1"/>
    <property type="molecule type" value="Genomic_DNA"/>
</dbReference>